<evidence type="ECO:0000256" key="7">
    <source>
        <dbReference type="SAM" id="SignalP"/>
    </source>
</evidence>
<dbReference type="PANTHER" id="PTHR34296:SF2">
    <property type="entry name" value="ABC TRANSPORTER GUANOSINE-BINDING PROTEIN NUPN"/>
    <property type="match status" value="1"/>
</dbReference>
<dbReference type="GO" id="GO:0005886">
    <property type="term" value="C:plasma membrane"/>
    <property type="evidence" value="ECO:0007669"/>
    <property type="project" value="UniProtKB-SubCell"/>
</dbReference>
<feature type="signal peptide" evidence="7">
    <location>
        <begin position="1"/>
        <end position="23"/>
    </location>
</feature>
<feature type="chain" id="PRO_5043601114" evidence="7">
    <location>
        <begin position="24"/>
        <end position="447"/>
    </location>
</feature>
<dbReference type="Gene3D" id="3.40.50.2300">
    <property type="match status" value="2"/>
</dbReference>
<keyword evidence="4 7" id="KW-0732">Signal</keyword>
<sequence>MKKKFILPIIITPIAATAIIATACGDQSEAQKPSGWIPKEERVAQIKTVDLTSVKEEARSQKYVLITDKGDVHDKSFNQSSWEALNQLYDQTGAEVNFIQPSTENYTQAYNQALSQGYTVWILSGFTHSASLKSFIEQNYQTLVDRKIQIIGVDFSLTGANALSKQYPYFFGLLFKFDQSAWIVGYATAKYLAYKYPNDADKRIVASFAGGDNVGTTRFNTGFAKGVLAYNQDPKNTVKVKHQFPVPLDSGYETNEKMQTVITSVLSGQYGKTPTVVLPVAGPATGEVLNAYARSQANADKLVIGVDVDQSLSYPDKAGKFLTSITKNIAQAEYDIMTEILLSAKNSRENKFLVGHDKSKTFTLEGTFAQGWAGFTKSHLTNAADRAKMDQFLTDAENLFKSKSQAFVDYISDDSKATEGGQQSYTTVTDLLKAVTDLINQTNTTQQ</sequence>
<evidence type="ECO:0000256" key="6">
    <source>
        <dbReference type="ARBA" id="ARBA00023288"/>
    </source>
</evidence>
<proteinExistence type="inferred from homology"/>
<dbReference type="InterPro" id="IPR050957">
    <property type="entry name" value="BMP_lipoprotein"/>
</dbReference>
<dbReference type="InterPro" id="IPR003760">
    <property type="entry name" value="PnrA-like"/>
</dbReference>
<keyword evidence="5" id="KW-0472">Membrane</keyword>
<gene>
    <name evidence="9" type="ORF">OIE46_00795</name>
</gene>
<keyword evidence="6" id="KW-0449">Lipoprotein</keyword>
<evidence type="ECO:0000313" key="10">
    <source>
        <dbReference type="Proteomes" id="UP001164481"/>
    </source>
</evidence>
<evidence type="ECO:0000256" key="3">
    <source>
        <dbReference type="ARBA" id="ARBA00022475"/>
    </source>
</evidence>
<dbReference type="PRINTS" id="PR01733">
    <property type="entry name" value="LIPPROTEIN48"/>
</dbReference>
<reference evidence="9" key="1">
    <citation type="submission" date="2022-10" db="EMBL/GenBank/DDBJ databases">
        <authorList>
            <person name="Wei X."/>
        </authorList>
    </citation>
    <scope>NUCLEOTIDE SEQUENCE</scope>
    <source>
        <strain evidence="9">SD2</strain>
    </source>
</reference>
<dbReference type="InterPro" id="IPR008107">
    <property type="entry name" value="Mycoplasma_p48"/>
</dbReference>
<evidence type="ECO:0000259" key="8">
    <source>
        <dbReference type="Pfam" id="PF02608"/>
    </source>
</evidence>
<evidence type="ECO:0000256" key="4">
    <source>
        <dbReference type="ARBA" id="ARBA00022729"/>
    </source>
</evidence>
<dbReference type="PANTHER" id="PTHR34296">
    <property type="entry name" value="TRANSCRIPTIONAL ACTIVATOR PROTEIN MED"/>
    <property type="match status" value="1"/>
</dbReference>
<accession>A0AAX3F2R0</accession>
<dbReference type="Proteomes" id="UP001164481">
    <property type="component" value="Chromosome"/>
</dbReference>
<dbReference type="EMBL" id="CP107525">
    <property type="protein sequence ID" value="UZW64617.1"/>
    <property type="molecule type" value="Genomic_DNA"/>
</dbReference>
<dbReference type="InterPro" id="IPR028082">
    <property type="entry name" value="Peripla_BP_I"/>
</dbReference>
<comment type="subcellular location">
    <subcellularLocation>
        <location evidence="1">Cell membrane</location>
        <topology evidence="1">Lipid-anchor</topology>
    </subcellularLocation>
</comment>
<keyword evidence="3" id="KW-1003">Cell membrane</keyword>
<dbReference type="PROSITE" id="PS51257">
    <property type="entry name" value="PROKAR_LIPOPROTEIN"/>
    <property type="match status" value="1"/>
</dbReference>
<dbReference type="Pfam" id="PF02608">
    <property type="entry name" value="Bmp"/>
    <property type="match status" value="1"/>
</dbReference>
<comment type="similarity">
    <text evidence="2">Belongs to the BMP lipoprotein family.</text>
</comment>
<evidence type="ECO:0000256" key="5">
    <source>
        <dbReference type="ARBA" id="ARBA00023136"/>
    </source>
</evidence>
<reference evidence="9" key="2">
    <citation type="submission" date="2022-11" db="EMBL/GenBank/DDBJ databases">
        <title>complete genomes of mycoplasma synoviae ZX313 strain and SD2 strain.</title>
        <authorList>
            <person name="Zhong Q."/>
        </authorList>
    </citation>
    <scope>NUCLEOTIDE SEQUENCE</scope>
    <source>
        <strain evidence="9">SD2</strain>
    </source>
</reference>
<feature type="domain" description="ABC transporter substrate-binding protein PnrA-like" evidence="8">
    <location>
        <begin position="64"/>
        <end position="341"/>
    </location>
</feature>
<dbReference type="PIRSF" id="PIRSF032900">
    <property type="entry name" value="Mycoplasma_p48"/>
    <property type="match status" value="1"/>
</dbReference>
<dbReference type="RefSeq" id="WP_154221526.1">
    <property type="nucleotide sequence ID" value="NZ_CP034544.1"/>
</dbReference>
<evidence type="ECO:0000313" key="9">
    <source>
        <dbReference type="EMBL" id="UZW64617.1"/>
    </source>
</evidence>
<evidence type="ECO:0000256" key="2">
    <source>
        <dbReference type="ARBA" id="ARBA00008610"/>
    </source>
</evidence>
<protein>
    <submittedName>
        <fullName evidence="9">BMP family ABC transporter substrate-binding protein</fullName>
    </submittedName>
</protein>
<dbReference type="SUPFAM" id="SSF53822">
    <property type="entry name" value="Periplasmic binding protein-like I"/>
    <property type="match status" value="1"/>
</dbReference>
<organism evidence="9 10">
    <name type="scientific">Mycoplasmopsis synoviae</name>
    <name type="common">Mycoplasma synoviae</name>
    <dbReference type="NCBI Taxonomy" id="2109"/>
    <lineage>
        <taxon>Bacteria</taxon>
        <taxon>Bacillati</taxon>
        <taxon>Mycoplasmatota</taxon>
        <taxon>Mycoplasmoidales</taxon>
        <taxon>Metamycoplasmataceae</taxon>
        <taxon>Mycoplasmopsis</taxon>
    </lineage>
</organism>
<evidence type="ECO:0000256" key="1">
    <source>
        <dbReference type="ARBA" id="ARBA00004193"/>
    </source>
</evidence>
<name>A0AAX3F2R0_MYCSY</name>
<dbReference type="AlphaFoldDB" id="A0AAX3F2R0"/>